<protein>
    <submittedName>
        <fullName evidence="1">Uncharacterized protein</fullName>
    </submittedName>
</protein>
<dbReference type="Proteomes" id="UP001586593">
    <property type="component" value="Unassembled WGS sequence"/>
</dbReference>
<organism evidence="1 2">
    <name type="scientific">Phialemonium thermophilum</name>
    <dbReference type="NCBI Taxonomy" id="223376"/>
    <lineage>
        <taxon>Eukaryota</taxon>
        <taxon>Fungi</taxon>
        <taxon>Dikarya</taxon>
        <taxon>Ascomycota</taxon>
        <taxon>Pezizomycotina</taxon>
        <taxon>Sordariomycetes</taxon>
        <taxon>Sordariomycetidae</taxon>
        <taxon>Cephalothecales</taxon>
        <taxon>Cephalothecaceae</taxon>
        <taxon>Phialemonium</taxon>
    </lineage>
</organism>
<accession>A0ABR3VXD6</accession>
<evidence type="ECO:0000313" key="1">
    <source>
        <dbReference type="EMBL" id="KAL1847678.1"/>
    </source>
</evidence>
<gene>
    <name evidence="1" type="ORF">VTK73DRAFT_10297</name>
</gene>
<proteinExistence type="predicted"/>
<name>A0ABR3VXD6_9PEZI</name>
<evidence type="ECO:0000313" key="2">
    <source>
        <dbReference type="Proteomes" id="UP001586593"/>
    </source>
</evidence>
<reference evidence="1 2" key="1">
    <citation type="journal article" date="2024" name="Commun. Biol.">
        <title>Comparative genomic analysis of thermophilic fungi reveals convergent evolutionary adaptations and gene losses.</title>
        <authorList>
            <person name="Steindorff A.S."/>
            <person name="Aguilar-Pontes M.V."/>
            <person name="Robinson A.J."/>
            <person name="Andreopoulos B."/>
            <person name="LaButti K."/>
            <person name="Kuo A."/>
            <person name="Mondo S."/>
            <person name="Riley R."/>
            <person name="Otillar R."/>
            <person name="Haridas S."/>
            <person name="Lipzen A."/>
            <person name="Grimwood J."/>
            <person name="Schmutz J."/>
            <person name="Clum A."/>
            <person name="Reid I.D."/>
            <person name="Moisan M.C."/>
            <person name="Butler G."/>
            <person name="Nguyen T.T.M."/>
            <person name="Dewar K."/>
            <person name="Conant G."/>
            <person name="Drula E."/>
            <person name="Henrissat B."/>
            <person name="Hansel C."/>
            <person name="Singer S."/>
            <person name="Hutchinson M.I."/>
            <person name="de Vries R.P."/>
            <person name="Natvig D.O."/>
            <person name="Powell A.J."/>
            <person name="Tsang A."/>
            <person name="Grigoriev I.V."/>
        </authorList>
    </citation>
    <scope>NUCLEOTIDE SEQUENCE [LARGE SCALE GENOMIC DNA]</scope>
    <source>
        <strain evidence="1 2">ATCC 24622</strain>
    </source>
</reference>
<keyword evidence="2" id="KW-1185">Reference proteome</keyword>
<sequence>MESSEVSSHISSRRVRAEVRLLHVDRVPIPERPYEVNCGPGSNFGSTLRRSSSFRGMRTPSPVLPCHHHTCIRGRA</sequence>
<comment type="caution">
    <text evidence="1">The sequence shown here is derived from an EMBL/GenBank/DDBJ whole genome shotgun (WGS) entry which is preliminary data.</text>
</comment>
<dbReference type="EMBL" id="JAZHXJ010000963">
    <property type="protein sequence ID" value="KAL1847678.1"/>
    <property type="molecule type" value="Genomic_DNA"/>
</dbReference>